<evidence type="ECO:0000256" key="11">
    <source>
        <dbReference type="ARBA" id="ARBA00074372"/>
    </source>
</evidence>
<keyword evidence="4 15" id="KW-0012">Acyltransferase</keyword>
<dbReference type="InterPro" id="IPR016181">
    <property type="entry name" value="Acyl_CoA_acyltransferase"/>
</dbReference>
<evidence type="ECO:0000256" key="12">
    <source>
        <dbReference type="ARBA" id="ARBA00077136"/>
    </source>
</evidence>
<organism evidence="16 17">
    <name type="scientific">Oceanicoccus sagamiensis</name>
    <dbReference type="NCBI Taxonomy" id="716816"/>
    <lineage>
        <taxon>Bacteria</taxon>
        <taxon>Pseudomonadati</taxon>
        <taxon>Pseudomonadota</taxon>
        <taxon>Gammaproteobacteria</taxon>
        <taxon>Cellvibrionales</taxon>
        <taxon>Spongiibacteraceae</taxon>
        <taxon>Oceanicoccus</taxon>
    </lineage>
</organism>
<comment type="similarity">
    <text evidence="9 15">Belongs to the L/F-transferase family.</text>
</comment>
<comment type="catalytic activity">
    <reaction evidence="5 15">
        <text>L-phenylalanyl-tRNA(Phe) + an N-terminal L-alpha-aminoacyl-[protein] = an N-terminal L-phenylalanyl-L-alpha-aminoacyl-[protein] + tRNA(Phe)</text>
        <dbReference type="Rhea" id="RHEA:43632"/>
        <dbReference type="Rhea" id="RHEA-COMP:9668"/>
        <dbReference type="Rhea" id="RHEA-COMP:9699"/>
        <dbReference type="Rhea" id="RHEA-COMP:10636"/>
        <dbReference type="Rhea" id="RHEA-COMP:10637"/>
        <dbReference type="ChEBI" id="CHEBI:78442"/>
        <dbReference type="ChEBI" id="CHEBI:78531"/>
        <dbReference type="ChEBI" id="CHEBI:78597"/>
        <dbReference type="ChEBI" id="CHEBI:83561"/>
        <dbReference type="EC" id="2.3.2.6"/>
    </reaction>
</comment>
<evidence type="ECO:0000256" key="7">
    <source>
        <dbReference type="ARBA" id="ARBA00051538"/>
    </source>
</evidence>
<dbReference type="GO" id="GO:0030163">
    <property type="term" value="P:protein catabolic process"/>
    <property type="evidence" value="ECO:0007669"/>
    <property type="project" value="UniProtKB-UniRule"/>
</dbReference>
<evidence type="ECO:0000256" key="1">
    <source>
        <dbReference type="ARBA" id="ARBA00004496"/>
    </source>
</evidence>
<evidence type="ECO:0000256" key="5">
    <source>
        <dbReference type="ARBA" id="ARBA00050607"/>
    </source>
</evidence>
<protein>
    <recommendedName>
        <fullName evidence="11 15">Leucyl/phenylalanyl-tRNA--protein transferase</fullName>
        <ecNumber evidence="10 15">2.3.2.6</ecNumber>
    </recommendedName>
    <alternativeName>
        <fullName evidence="12 15">L/F-transferase</fullName>
    </alternativeName>
    <alternativeName>
        <fullName evidence="13 15">Leucyltransferase</fullName>
    </alternativeName>
    <alternativeName>
        <fullName evidence="14 15">Phenyalanyltransferase</fullName>
    </alternativeName>
</protein>
<dbReference type="OrthoDB" id="9790282at2"/>
<dbReference type="Proteomes" id="UP000193450">
    <property type="component" value="Chromosome"/>
</dbReference>
<dbReference type="InterPro" id="IPR004616">
    <property type="entry name" value="Leu/Phe-tRNA_Trfase"/>
</dbReference>
<dbReference type="SUPFAM" id="SSF55729">
    <property type="entry name" value="Acyl-CoA N-acyltransferases (Nat)"/>
    <property type="match status" value="1"/>
</dbReference>
<evidence type="ECO:0000256" key="14">
    <source>
        <dbReference type="ARBA" id="ARBA00083640"/>
    </source>
</evidence>
<dbReference type="Gene3D" id="3.40.630.70">
    <property type="entry name" value="Leucyl/phenylalanyl-tRNA-protein transferase, C-terminal domain"/>
    <property type="match status" value="1"/>
</dbReference>
<dbReference type="KEGG" id="osg:BST96_17715"/>
<evidence type="ECO:0000256" key="15">
    <source>
        <dbReference type="HAMAP-Rule" id="MF_00688"/>
    </source>
</evidence>
<dbReference type="HAMAP" id="MF_00688">
    <property type="entry name" value="Leu_Phe_trans"/>
    <property type="match status" value="1"/>
</dbReference>
<dbReference type="FunFam" id="3.30.70.3550:FF:000001">
    <property type="entry name" value="Leucyl/phenylalanyl-tRNA--protein transferase"/>
    <property type="match status" value="1"/>
</dbReference>
<evidence type="ECO:0000256" key="10">
    <source>
        <dbReference type="ARBA" id="ARBA00066767"/>
    </source>
</evidence>
<comment type="catalytic activity">
    <reaction evidence="7 15">
        <text>N-terminal L-lysyl-[protein] + L-leucyl-tRNA(Leu) = N-terminal L-leucyl-L-lysyl-[protein] + tRNA(Leu) + H(+)</text>
        <dbReference type="Rhea" id="RHEA:12340"/>
        <dbReference type="Rhea" id="RHEA-COMP:9613"/>
        <dbReference type="Rhea" id="RHEA-COMP:9622"/>
        <dbReference type="Rhea" id="RHEA-COMP:12670"/>
        <dbReference type="Rhea" id="RHEA-COMP:12671"/>
        <dbReference type="ChEBI" id="CHEBI:15378"/>
        <dbReference type="ChEBI" id="CHEBI:65249"/>
        <dbReference type="ChEBI" id="CHEBI:78442"/>
        <dbReference type="ChEBI" id="CHEBI:78494"/>
        <dbReference type="ChEBI" id="CHEBI:133043"/>
        <dbReference type="EC" id="2.3.2.6"/>
    </reaction>
</comment>
<evidence type="ECO:0000313" key="16">
    <source>
        <dbReference type="EMBL" id="ARN75783.1"/>
    </source>
</evidence>
<comment type="function">
    <text evidence="8 15">Functions in the N-end rule pathway of protein degradation where it conjugates Leu, Phe and, less efficiently, Met from aminoacyl-tRNAs to the N-termini of proteins containing an N-terminal arginine or lysine.</text>
</comment>
<evidence type="ECO:0000256" key="8">
    <source>
        <dbReference type="ARBA" id="ARBA00054043"/>
    </source>
</evidence>
<keyword evidence="3 15" id="KW-0808">Transferase</keyword>
<dbReference type="GO" id="GO:0005737">
    <property type="term" value="C:cytoplasm"/>
    <property type="evidence" value="ECO:0007669"/>
    <property type="project" value="UniProtKB-SubCell"/>
</dbReference>
<dbReference type="STRING" id="716816.BST96_17715"/>
<dbReference type="EC" id="2.3.2.6" evidence="10 15"/>
<evidence type="ECO:0000256" key="3">
    <source>
        <dbReference type="ARBA" id="ARBA00022679"/>
    </source>
</evidence>
<dbReference type="EMBL" id="CP019343">
    <property type="protein sequence ID" value="ARN75783.1"/>
    <property type="molecule type" value="Genomic_DNA"/>
</dbReference>
<dbReference type="InterPro" id="IPR042203">
    <property type="entry name" value="Leu/Phe-tRNA_Trfase_C"/>
</dbReference>
<dbReference type="PANTHER" id="PTHR30098">
    <property type="entry name" value="LEUCYL/PHENYLALANYL-TRNA--PROTEIN TRANSFERASE"/>
    <property type="match status" value="1"/>
</dbReference>
<dbReference type="GO" id="GO:0008914">
    <property type="term" value="F:leucyl-tRNA--protein transferase activity"/>
    <property type="evidence" value="ECO:0007669"/>
    <property type="project" value="UniProtKB-UniRule"/>
</dbReference>
<dbReference type="InterPro" id="IPR042221">
    <property type="entry name" value="Leu/Phe-tRNA_Trfase_N"/>
</dbReference>
<evidence type="ECO:0000256" key="6">
    <source>
        <dbReference type="ARBA" id="ARBA00050652"/>
    </source>
</evidence>
<keyword evidence="2 15" id="KW-0963">Cytoplasm</keyword>
<evidence type="ECO:0000256" key="13">
    <source>
        <dbReference type="ARBA" id="ARBA00077165"/>
    </source>
</evidence>
<evidence type="ECO:0000256" key="4">
    <source>
        <dbReference type="ARBA" id="ARBA00023315"/>
    </source>
</evidence>
<dbReference type="Gene3D" id="3.30.70.3550">
    <property type="entry name" value="Leucyl/phenylalanyl-tRNA-protein transferase, N-terminal domain"/>
    <property type="match status" value="1"/>
</dbReference>
<dbReference type="RefSeq" id="WP_085759975.1">
    <property type="nucleotide sequence ID" value="NZ_CP019343.1"/>
</dbReference>
<dbReference type="AlphaFoldDB" id="A0A1X9NPH0"/>
<evidence type="ECO:0000313" key="17">
    <source>
        <dbReference type="Proteomes" id="UP000193450"/>
    </source>
</evidence>
<dbReference type="Pfam" id="PF03588">
    <property type="entry name" value="Leu_Phe_trans"/>
    <property type="match status" value="1"/>
</dbReference>
<evidence type="ECO:0000256" key="2">
    <source>
        <dbReference type="ARBA" id="ARBA00022490"/>
    </source>
</evidence>
<accession>A0A1X9NPH0</accession>
<evidence type="ECO:0000256" key="9">
    <source>
        <dbReference type="ARBA" id="ARBA00061535"/>
    </source>
</evidence>
<dbReference type="PANTHER" id="PTHR30098:SF2">
    <property type="entry name" value="LEUCYL_PHENYLALANYL-TRNA--PROTEIN TRANSFERASE"/>
    <property type="match status" value="1"/>
</dbReference>
<reference evidence="16 17" key="1">
    <citation type="submission" date="2016-11" db="EMBL/GenBank/DDBJ databases">
        <title>Trade-off between light-utilization and light-protection in marine flavobacteria.</title>
        <authorList>
            <person name="Kumagai Y."/>
        </authorList>
    </citation>
    <scope>NUCLEOTIDE SEQUENCE [LARGE SCALE GENOMIC DNA]</scope>
    <source>
        <strain evidence="16 17">NBRC 107125</strain>
    </source>
</reference>
<proteinExistence type="inferred from homology"/>
<dbReference type="NCBIfam" id="TIGR00667">
    <property type="entry name" value="aat"/>
    <property type="match status" value="1"/>
</dbReference>
<sequence>MSTVSWLDPASVEFPTPDQALEDPNGLLAVGGDLSPERLIAAYRLGIFPWFEESQPILWWSPSPRAVLFPANIYLSKSLKKRLRRQQYSVSCDQQFSQVMQHCANIPRQGQDGTWITDDMLEAYCQLFEQGIAHSIEVWFEGELIGGLYGIAIGKIFYGESMFSLRTDASKVAFAHLAKQLDNWHFALIDCQVSNPHLTRLGAEEIDRGLFSQLLSDNIDNTDHHNWSADWNSLFAI</sequence>
<gene>
    <name evidence="15" type="primary">aat</name>
    <name evidence="16" type="ORF">BST96_17715</name>
</gene>
<keyword evidence="17" id="KW-1185">Reference proteome</keyword>
<comment type="subcellular location">
    <subcellularLocation>
        <location evidence="1 15">Cytoplasm</location>
    </subcellularLocation>
</comment>
<name>A0A1X9NPH0_9GAMM</name>
<comment type="catalytic activity">
    <reaction evidence="6 15">
        <text>N-terminal L-arginyl-[protein] + L-leucyl-tRNA(Leu) = N-terminal L-leucyl-L-arginyl-[protein] + tRNA(Leu) + H(+)</text>
        <dbReference type="Rhea" id="RHEA:50416"/>
        <dbReference type="Rhea" id="RHEA-COMP:9613"/>
        <dbReference type="Rhea" id="RHEA-COMP:9622"/>
        <dbReference type="Rhea" id="RHEA-COMP:12672"/>
        <dbReference type="Rhea" id="RHEA-COMP:12673"/>
        <dbReference type="ChEBI" id="CHEBI:15378"/>
        <dbReference type="ChEBI" id="CHEBI:64719"/>
        <dbReference type="ChEBI" id="CHEBI:78442"/>
        <dbReference type="ChEBI" id="CHEBI:78494"/>
        <dbReference type="ChEBI" id="CHEBI:133044"/>
        <dbReference type="EC" id="2.3.2.6"/>
    </reaction>
</comment>